<dbReference type="AlphaFoldDB" id="A0A976M6X1"/>
<accession>A0A976M6X1</accession>
<gene>
    <name evidence="4" type="ORF">MACJ_002995</name>
</gene>
<sequence>MTAVSRVLKPKVKLTRRKKVETRHGRLKVVGRRYASVPKVRESLKPGAVLILLTGGYKGKRVVLLKVLKSGLLLVTGPFSFNGVPLRRVNARYVIATSTNVFELPEVDGDKLKPALESAVADLGDEHFGKTSATRLAEFKDRKKKNKSKDSMFVDEPEVAAKSEELKAKLTALQDKVDKVLVPHLKKSAMLTKYLKSRFTLRNNMYPHLLKF</sequence>
<evidence type="ECO:0000256" key="2">
    <source>
        <dbReference type="ARBA" id="ARBA00022980"/>
    </source>
</evidence>
<dbReference type="InterPro" id="IPR000915">
    <property type="entry name" value="60S_ribosomal_eL6"/>
</dbReference>
<proteinExistence type="inferred from homology"/>
<dbReference type="SUPFAM" id="SSF50104">
    <property type="entry name" value="Translation proteins SH3-like domain"/>
    <property type="match status" value="1"/>
</dbReference>
<dbReference type="PANTHER" id="PTHR10715">
    <property type="entry name" value="60S RIBOSOMAL PROTEIN L6"/>
    <property type="match status" value="1"/>
</dbReference>
<keyword evidence="3" id="KW-0687">Ribonucleoprotein</keyword>
<dbReference type="EMBL" id="CP056067">
    <property type="protein sequence ID" value="UKJ89741.1"/>
    <property type="molecule type" value="Genomic_DNA"/>
</dbReference>
<dbReference type="GO" id="GO:0002181">
    <property type="term" value="P:cytoplasmic translation"/>
    <property type="evidence" value="ECO:0007669"/>
    <property type="project" value="TreeGrafter"/>
</dbReference>
<evidence type="ECO:0000313" key="5">
    <source>
        <dbReference type="Proteomes" id="UP000244803"/>
    </source>
</evidence>
<dbReference type="GO" id="GO:0022625">
    <property type="term" value="C:cytosolic large ribosomal subunit"/>
    <property type="evidence" value="ECO:0007669"/>
    <property type="project" value="TreeGrafter"/>
</dbReference>
<protein>
    <submittedName>
        <fullName evidence="4">60S ribosomal protein L6</fullName>
    </submittedName>
</protein>
<dbReference type="FunFam" id="2.30.30.30:FF:000070">
    <property type="entry name" value="60S ribosomal protein L6"/>
    <property type="match status" value="1"/>
</dbReference>
<dbReference type="Proteomes" id="UP000244803">
    <property type="component" value="Chromosome 4"/>
</dbReference>
<dbReference type="InterPro" id="IPR008991">
    <property type="entry name" value="Translation_prot_SH3-like_sf"/>
</dbReference>
<dbReference type="CDD" id="cd13156">
    <property type="entry name" value="KOW_RPL6"/>
    <property type="match status" value="1"/>
</dbReference>
<dbReference type="Pfam" id="PF01159">
    <property type="entry name" value="Ribosomal_L6e"/>
    <property type="match status" value="1"/>
</dbReference>
<comment type="similarity">
    <text evidence="1">Belongs to the eukaryotic ribosomal protein eL6 family.</text>
</comment>
<dbReference type="Gene3D" id="2.30.30.30">
    <property type="match status" value="1"/>
</dbReference>
<dbReference type="GO" id="GO:0003735">
    <property type="term" value="F:structural constituent of ribosome"/>
    <property type="evidence" value="ECO:0007669"/>
    <property type="project" value="InterPro"/>
</dbReference>
<evidence type="ECO:0000256" key="3">
    <source>
        <dbReference type="ARBA" id="ARBA00023274"/>
    </source>
</evidence>
<reference evidence="4" key="1">
    <citation type="submission" date="2022-07" db="EMBL/GenBank/DDBJ databases">
        <title>Evaluation of T. orientalis genome assembly methods using nanopore sequencing and analysis of variation between genomes.</title>
        <authorList>
            <person name="Yam J."/>
            <person name="Micallef M.L."/>
            <person name="Liu M."/>
            <person name="Djordjevic S.P."/>
            <person name="Bogema D.R."/>
            <person name="Jenkins C."/>
        </authorList>
    </citation>
    <scope>NUCLEOTIDE SEQUENCE</scope>
    <source>
        <strain evidence="4">Fish Creek</strain>
    </source>
</reference>
<dbReference type="InterPro" id="IPR041997">
    <property type="entry name" value="Ribosomal_eL6_KOW"/>
</dbReference>
<evidence type="ECO:0000256" key="1">
    <source>
        <dbReference type="ARBA" id="ARBA00010592"/>
    </source>
</evidence>
<organism evidence="4 5">
    <name type="scientific">Theileria orientalis</name>
    <dbReference type="NCBI Taxonomy" id="68886"/>
    <lineage>
        <taxon>Eukaryota</taxon>
        <taxon>Sar</taxon>
        <taxon>Alveolata</taxon>
        <taxon>Apicomplexa</taxon>
        <taxon>Aconoidasida</taxon>
        <taxon>Piroplasmida</taxon>
        <taxon>Theileriidae</taxon>
        <taxon>Theileria</taxon>
    </lineage>
</organism>
<evidence type="ECO:0000313" key="4">
    <source>
        <dbReference type="EMBL" id="UKJ89741.1"/>
    </source>
</evidence>
<dbReference type="PANTHER" id="PTHR10715:SF0">
    <property type="entry name" value="LARGE RIBOSOMAL SUBUNIT PROTEIN EL6"/>
    <property type="match status" value="1"/>
</dbReference>
<dbReference type="GO" id="GO:0000027">
    <property type="term" value="P:ribosomal large subunit assembly"/>
    <property type="evidence" value="ECO:0007669"/>
    <property type="project" value="TreeGrafter"/>
</dbReference>
<dbReference type="OrthoDB" id="2436667at2759"/>
<name>A0A976M6X1_THEOR</name>
<dbReference type="InterPro" id="IPR014722">
    <property type="entry name" value="Rib_uL2_dom2"/>
</dbReference>
<keyword evidence="2 4" id="KW-0689">Ribosomal protein</keyword>
<dbReference type="GO" id="GO:0003723">
    <property type="term" value="F:RNA binding"/>
    <property type="evidence" value="ECO:0007669"/>
    <property type="project" value="TreeGrafter"/>
</dbReference>